<dbReference type="GO" id="GO:0031428">
    <property type="term" value="C:box C/D methylation guide snoRNP complex"/>
    <property type="evidence" value="ECO:0007669"/>
    <property type="project" value="InterPro"/>
</dbReference>
<dbReference type="InterPro" id="IPR029012">
    <property type="entry name" value="Helix_hairpin_bin_sf"/>
</dbReference>
<dbReference type="InterPro" id="IPR042239">
    <property type="entry name" value="Nop_C"/>
</dbReference>
<sequence length="334" mass="34795">MSDTDAGPDANAASDGGDGWFEALPSDATDDSDTDTESGDAATAAAAARVRDGSAASPADWPARAVESGFADDADEYYDRLKAATTRATREAVRERERADDAQLIHAIRAMDDTERVANELAERSVEWAGSLFDDVGSGVDGAREIAAREPESEVERRAVSLAERAADLDDERAELAETIARIAPAVAPNLTEMAGPELAARLIALAGGLESLAKKPSGTVQVLGAEDALFAHLSGRAPSPKHGIIYTHEFVRGTRPEDRGSAARALAGKLTLAARADHYAGERRAQLHDDLRERMATIRARADDGTSEGGDDGEAASDDGAGGAASDGGADDE</sequence>
<dbReference type="Pfam" id="PF01798">
    <property type="entry name" value="Nop"/>
    <property type="match status" value="1"/>
</dbReference>
<dbReference type="InterPro" id="IPR045056">
    <property type="entry name" value="Nop56/Nop58"/>
</dbReference>
<dbReference type="PROSITE" id="PS51358">
    <property type="entry name" value="NOP"/>
    <property type="match status" value="1"/>
</dbReference>
<feature type="compositionally biased region" description="Acidic residues" evidence="1">
    <location>
        <begin position="306"/>
        <end position="318"/>
    </location>
</feature>
<feature type="domain" description="Nop" evidence="2">
    <location>
        <begin position="187"/>
        <end position="301"/>
    </location>
</feature>
<gene>
    <name evidence="3" type="ORF">J7656_11380</name>
</gene>
<dbReference type="OrthoDB" id="11877at2157"/>
<evidence type="ECO:0000313" key="3">
    <source>
        <dbReference type="EMBL" id="QUO47176.1"/>
    </source>
</evidence>
<organism evidence="3 4">
    <name type="scientific">Halorubrum ruber</name>
    <dbReference type="NCBI Taxonomy" id="2982524"/>
    <lineage>
        <taxon>Archaea</taxon>
        <taxon>Methanobacteriati</taxon>
        <taxon>Methanobacteriota</taxon>
        <taxon>Stenosarchaea group</taxon>
        <taxon>Halobacteria</taxon>
        <taxon>Halobacteriales</taxon>
        <taxon>Haloferacaceae</taxon>
        <taxon>Halorubrum</taxon>
    </lineage>
</organism>
<dbReference type="RefSeq" id="WP_017342760.1">
    <property type="nucleotide sequence ID" value="NZ_CP073695.1"/>
</dbReference>
<keyword evidence="4" id="KW-1185">Reference proteome</keyword>
<reference evidence="3 4" key="1">
    <citation type="submission" date="2021-03" db="EMBL/GenBank/DDBJ databases">
        <title>Halorubrum sodomense MBLA0099, Whole genome shotgun sequencing.</title>
        <authorList>
            <person name="Seo M.-J."/>
            <person name="Cho E.-S."/>
            <person name="Hwang C.Y."/>
        </authorList>
    </citation>
    <scope>NUCLEOTIDE SEQUENCE [LARGE SCALE GENOMIC DNA]</scope>
    <source>
        <strain evidence="3 4">MBLA0099</strain>
    </source>
</reference>
<dbReference type="PANTHER" id="PTHR10894">
    <property type="entry name" value="NUCLEOLAR PROTEIN 5 NUCLEOLAR PROTEIN NOP5 NOP58"/>
    <property type="match status" value="1"/>
</dbReference>
<dbReference type="PANTHER" id="PTHR10894:SF0">
    <property type="entry name" value="NUCLEOLAR PROTEIN 56"/>
    <property type="match status" value="1"/>
</dbReference>
<dbReference type="EMBL" id="CP073695">
    <property type="protein sequence ID" value="QUO47176.1"/>
    <property type="molecule type" value="Genomic_DNA"/>
</dbReference>
<protein>
    <submittedName>
        <fullName evidence="3">NOP58 family protein</fullName>
    </submittedName>
</protein>
<proteinExistence type="predicted"/>
<dbReference type="SUPFAM" id="SSF89124">
    <property type="entry name" value="Nop domain"/>
    <property type="match status" value="1"/>
</dbReference>
<dbReference type="KEGG" id="hss:J7656_11380"/>
<dbReference type="GeneID" id="64828150"/>
<dbReference type="InterPro" id="IPR036070">
    <property type="entry name" value="Nop_dom_sf"/>
</dbReference>
<evidence type="ECO:0000259" key="2">
    <source>
        <dbReference type="PROSITE" id="PS51358"/>
    </source>
</evidence>
<dbReference type="Gene3D" id="1.10.287.660">
    <property type="entry name" value="Helix hairpin bin"/>
    <property type="match status" value="1"/>
</dbReference>
<dbReference type="Proteomes" id="UP000679341">
    <property type="component" value="Chromosome"/>
</dbReference>
<dbReference type="AlphaFoldDB" id="A0A8T8LJS2"/>
<evidence type="ECO:0000313" key="4">
    <source>
        <dbReference type="Proteomes" id="UP000679341"/>
    </source>
</evidence>
<dbReference type="Gene3D" id="1.10.246.90">
    <property type="entry name" value="Nop domain"/>
    <property type="match status" value="1"/>
</dbReference>
<evidence type="ECO:0000256" key="1">
    <source>
        <dbReference type="SAM" id="MobiDB-lite"/>
    </source>
</evidence>
<feature type="compositionally biased region" description="Acidic residues" evidence="1">
    <location>
        <begin position="28"/>
        <end position="38"/>
    </location>
</feature>
<dbReference type="GO" id="GO:0030515">
    <property type="term" value="F:snoRNA binding"/>
    <property type="evidence" value="ECO:0007669"/>
    <property type="project" value="InterPro"/>
</dbReference>
<accession>A0A8T8LJS2</accession>
<feature type="compositionally biased region" description="Basic and acidic residues" evidence="1">
    <location>
        <begin position="285"/>
        <end position="305"/>
    </location>
</feature>
<feature type="region of interest" description="Disordered" evidence="1">
    <location>
        <begin position="285"/>
        <end position="334"/>
    </location>
</feature>
<name>A0A8T8LJS2_9EURY</name>
<feature type="region of interest" description="Disordered" evidence="1">
    <location>
        <begin position="1"/>
        <end position="62"/>
    </location>
</feature>
<feature type="compositionally biased region" description="Low complexity" evidence="1">
    <location>
        <begin position="39"/>
        <end position="57"/>
    </location>
</feature>
<dbReference type="InterPro" id="IPR002687">
    <property type="entry name" value="Nop_dom"/>
</dbReference>